<comment type="catalytic activity">
    <reaction evidence="10">
        <text>DNA(n) + a 2'-deoxyribonucleoside 5'-triphosphate = DNA(n+1) + diphosphate</text>
        <dbReference type="Rhea" id="RHEA:22508"/>
        <dbReference type="Rhea" id="RHEA-COMP:17339"/>
        <dbReference type="Rhea" id="RHEA-COMP:17340"/>
        <dbReference type="ChEBI" id="CHEBI:33019"/>
        <dbReference type="ChEBI" id="CHEBI:61560"/>
        <dbReference type="ChEBI" id="CHEBI:173112"/>
        <dbReference type="EC" id="2.7.7.7"/>
    </reaction>
</comment>
<evidence type="ECO:0000256" key="8">
    <source>
        <dbReference type="ARBA" id="ARBA00023000"/>
    </source>
</evidence>
<dbReference type="GO" id="GO:0003677">
    <property type="term" value="F:DNA binding"/>
    <property type="evidence" value="ECO:0007669"/>
    <property type="project" value="UniProtKB-KW"/>
</dbReference>
<dbReference type="InterPro" id="IPR006142">
    <property type="entry name" value="INTEIN"/>
</dbReference>
<sequence length="1627" mass="187536">MEYIFRLYDFNVYNAKDDSREESGSDEETNSKTDTNKFVIQMFGLNELGESCSILVDDFKPFFYVKVNDEWTQYTKNSFLQHILKKLGKYYQDSITDCKLIKRKKLYGFDGGKEHKFIIFQFKNLQAFNKAKNLWYTSSNSNSNSERKLLENGLVYANTSTYLYEANIPPLLRFFHIKDISPSGWVALPKKKTIEIRENKQTTCKHEFIAEQKYILPLNEKETRVPYKICSFDIEASSSHGDFPVPIKSYKKLATNIIEYFEKINSELSKSDAENILRKILLKAFGFNHSTNEFLEIDLVYPKADQLPKSEDDLKERVESWLSSKIDNDNKTKDYDNDNQMTIEKMFENMNNEDNEDTNNEFSYFSKGKSAKSAIKNYTVVDLLFDKTLSREIKLNELNKSLSDKSRSKPFPSLEGDKVTFIGTTFLKAGDKDPYLNHCIVLNTCGKVPVDNCEIESYQTEQDVLTAWTKLIQKENPDIIIGYNIFGFDYAFMFNRALENNCIAEFLKLSKNKNETCCKDPFTGKYKLDESTLQIASGQHDLKYIKINGRIQIDLYNYFRREENLSSYKLDYVAGHFIGDYVKTLEINKEDKNETTIYSGNLTGLLQGSFIHFEEIGHSTDYYSDGAKFSVISINKETKSFVVSGIIKPDMSKKVRWCLAKDDVTPKDIFRMTNGTADDRAVIAKYCIQDCNLVHYLMNKVDILTGFIEMAKICSVPINFLILRGQGIKLTSYVAKKCREKRTLMPVIEKQDNEDGYEGAIVLDPKCDLYLDNPVACVDYASLYPSSMISENLSHDSKVWTKEYNLLGELVTVTGDMDETGNPIYDNLPGYDYVDITYDTFKYVRKTPSAAAEKIKSGYKICRFAQFPDNAKAIMPSILQELLLARKTTRKQIPLQTDDFMKNVLDKRQLGYKVTANSLYGQCGARTSTFYEKDIAASTTATGRLLLTYAKKVIENTYGNRICDTSKHGPVLTKAEYIYGDSVANYTPVYIKTNGEIDICTIENLAEKYGENNWLKCKEEGKQEKEFCELQNVETWTDKGWTKLYRVIRHELASHKKMMRVLTHTGLVDVTDDHSLLKPDGNEISPTDLNIGDELLHNKLPVLENIKDTKVTIEEAQVMGFFFGDGSCGNYDCPSGKKSSWALNNASMDIINKYINLCKKAYPDFEWVCMPTIESSGVYKITFKTKEYGSIKKFVEKYREKMYFEKSKKIPNEILFGTLEIRQAFWNGLYDADGDKDKNGYKRIDQKNQISASHITWLAQSLGWNTSINTRQDKQNIYRMTMTKKMQRKNSFAIKKLHDIQYQGYVYDLTTDNHHFAAGVGNMIVHNTDSVFFTFNLHTPEGKPIRGKDALEITIELAQEAGHLASSFLKNPHDLEYEKTFMPFCLLSKKRYVGMLYEHDPEKCKRKEMGIVLKRRDNAPIVKDIYGGIIDILMKKQNIKEATDFLKSCLKNIVDEKYPMDKLIITKSLRSGYKNPQQIAHKVLADRITSRDPGNKPSSGDRIPFVYIHNSNKKALQGEKIETPTYIKENNLKIDYSFYITNQIMKPVQQLFALVLEKMWEMQNKKGKIIKFKKEVEQLKKSTPVDKFDDKLESIKNKEVKALLFDEFLRETNNQKTGNQSVMKFFK</sequence>
<evidence type="ECO:0000259" key="11">
    <source>
        <dbReference type="PROSITE" id="PS50819"/>
    </source>
</evidence>
<dbReference type="GO" id="GO:0006261">
    <property type="term" value="P:DNA-templated DNA replication"/>
    <property type="evidence" value="ECO:0007669"/>
    <property type="project" value="TreeGrafter"/>
</dbReference>
<dbReference type="PANTHER" id="PTHR10322">
    <property type="entry name" value="DNA POLYMERASE CATALYTIC SUBUNIT"/>
    <property type="match status" value="1"/>
</dbReference>
<dbReference type="InterPro" id="IPR030934">
    <property type="entry name" value="Intein_C"/>
</dbReference>
<proteinExistence type="inferred from homology"/>
<dbReference type="PROSITE" id="PS50818">
    <property type="entry name" value="INTEIN_C_TER"/>
    <property type="match status" value="1"/>
</dbReference>
<dbReference type="Gene3D" id="2.170.16.10">
    <property type="entry name" value="Hedgehog/Intein (Hint) domain"/>
    <property type="match status" value="1"/>
</dbReference>
<dbReference type="EC" id="2.7.7.7" evidence="2"/>
<evidence type="ECO:0000256" key="5">
    <source>
        <dbReference type="ARBA" id="ARBA00022695"/>
    </source>
</evidence>
<dbReference type="GO" id="GO:0000166">
    <property type="term" value="F:nucleotide binding"/>
    <property type="evidence" value="ECO:0007669"/>
    <property type="project" value="InterPro"/>
</dbReference>
<dbReference type="Gene3D" id="1.10.132.60">
    <property type="entry name" value="DNA polymerase family B, C-terminal domain"/>
    <property type="match status" value="1"/>
</dbReference>
<dbReference type="Pfam" id="PF00136">
    <property type="entry name" value="DNA_pol_B"/>
    <property type="match status" value="2"/>
</dbReference>
<feature type="domain" description="DOD-type homing endonuclease" evidence="11">
    <location>
        <begin position="1118"/>
        <end position="1264"/>
    </location>
</feature>
<dbReference type="InterPro" id="IPR006134">
    <property type="entry name" value="DNA-dir_DNA_pol_B_multi_dom"/>
</dbReference>
<dbReference type="InterPro" id="IPR050240">
    <property type="entry name" value="DNA_pol_type-B"/>
</dbReference>
<evidence type="ECO:0000256" key="9">
    <source>
        <dbReference type="ARBA" id="ARBA00023125"/>
    </source>
</evidence>
<evidence type="ECO:0000256" key="4">
    <source>
        <dbReference type="ARBA" id="ARBA00022679"/>
    </source>
</evidence>
<protein>
    <recommendedName>
        <fullName evidence="3">DNA polymerase</fullName>
        <ecNumber evidence="2">2.7.7.7</ecNumber>
    </recommendedName>
</protein>
<dbReference type="GO" id="GO:0016539">
    <property type="term" value="P:intein-mediated protein splicing"/>
    <property type="evidence" value="ECO:0007669"/>
    <property type="project" value="InterPro"/>
</dbReference>
<dbReference type="EMBL" id="MN739552">
    <property type="protein sequence ID" value="QHT12891.1"/>
    <property type="molecule type" value="Genomic_DNA"/>
</dbReference>
<dbReference type="SUPFAM" id="SSF56672">
    <property type="entry name" value="DNA/RNA polymerases"/>
    <property type="match status" value="1"/>
</dbReference>
<dbReference type="InterPro" id="IPR006172">
    <property type="entry name" value="DNA-dir_DNA_pol_B"/>
</dbReference>
<keyword evidence="6" id="KW-0068">Autocatalytic cleavage</keyword>
<dbReference type="Gene3D" id="3.30.420.10">
    <property type="entry name" value="Ribonuclease H-like superfamily/Ribonuclease H"/>
    <property type="match status" value="2"/>
</dbReference>
<accession>A0A6C0D8V7</accession>
<keyword evidence="5" id="KW-0548">Nucleotidyltransferase</keyword>
<evidence type="ECO:0000256" key="7">
    <source>
        <dbReference type="ARBA" id="ARBA00022932"/>
    </source>
</evidence>
<dbReference type="SMART" id="SM00486">
    <property type="entry name" value="POLBc"/>
    <property type="match status" value="1"/>
</dbReference>
<evidence type="ECO:0000256" key="2">
    <source>
        <dbReference type="ARBA" id="ARBA00012417"/>
    </source>
</evidence>
<dbReference type="InterPro" id="IPR012337">
    <property type="entry name" value="RNaseH-like_sf"/>
</dbReference>
<keyword evidence="8" id="KW-0651">Protein splicing</keyword>
<comment type="similarity">
    <text evidence="1">Belongs to the DNA polymerase type-B family.</text>
</comment>
<dbReference type="Pfam" id="PF05204">
    <property type="entry name" value="Hom_end"/>
    <property type="match status" value="1"/>
</dbReference>
<dbReference type="InterPro" id="IPR036844">
    <property type="entry name" value="Hint_dom_sf"/>
</dbReference>
<dbReference type="Pfam" id="PF03104">
    <property type="entry name" value="DNA_pol_B_exo1"/>
    <property type="match status" value="2"/>
</dbReference>
<dbReference type="PROSITE" id="PS50819">
    <property type="entry name" value="INTEIN_ENDONUCLEASE"/>
    <property type="match status" value="1"/>
</dbReference>
<dbReference type="InterPro" id="IPR043502">
    <property type="entry name" value="DNA/RNA_pol_sf"/>
</dbReference>
<organism evidence="12">
    <name type="scientific">viral metagenome</name>
    <dbReference type="NCBI Taxonomy" id="1070528"/>
    <lineage>
        <taxon>unclassified sequences</taxon>
        <taxon>metagenomes</taxon>
        <taxon>organismal metagenomes</taxon>
    </lineage>
</organism>
<evidence type="ECO:0000256" key="3">
    <source>
        <dbReference type="ARBA" id="ARBA00015749"/>
    </source>
</evidence>
<dbReference type="InterPro" id="IPR042087">
    <property type="entry name" value="DNA_pol_B_thumb"/>
</dbReference>
<dbReference type="Gene3D" id="3.30.342.10">
    <property type="entry name" value="DNA Polymerase, chain B, domain 1"/>
    <property type="match status" value="1"/>
</dbReference>
<evidence type="ECO:0000256" key="10">
    <source>
        <dbReference type="ARBA" id="ARBA00049244"/>
    </source>
</evidence>
<dbReference type="SUPFAM" id="SSF51294">
    <property type="entry name" value="Hedgehog/intein (Hint) domain"/>
    <property type="match status" value="1"/>
</dbReference>
<dbReference type="Gene3D" id="3.10.28.10">
    <property type="entry name" value="Homing endonucleases"/>
    <property type="match status" value="1"/>
</dbReference>
<name>A0A6C0D8V7_9ZZZZ</name>
<keyword evidence="9" id="KW-0238">DNA-binding</keyword>
<keyword evidence="7" id="KW-0239">DNA-directed DNA polymerase</keyword>
<dbReference type="PRINTS" id="PR00379">
    <property type="entry name" value="INTEIN"/>
</dbReference>
<evidence type="ECO:0000256" key="1">
    <source>
        <dbReference type="ARBA" id="ARBA00005755"/>
    </source>
</evidence>
<evidence type="ECO:0000256" key="6">
    <source>
        <dbReference type="ARBA" id="ARBA00022813"/>
    </source>
</evidence>
<dbReference type="SUPFAM" id="SSF53098">
    <property type="entry name" value="Ribonuclease H-like"/>
    <property type="match status" value="1"/>
</dbReference>
<dbReference type="InterPro" id="IPR023211">
    <property type="entry name" value="DNA_pol_palm_dom_sf"/>
</dbReference>
<evidence type="ECO:0000313" key="12">
    <source>
        <dbReference type="EMBL" id="QHT12891.1"/>
    </source>
</evidence>
<dbReference type="Gene3D" id="3.90.1600.10">
    <property type="entry name" value="Palm domain of DNA polymerase"/>
    <property type="match status" value="4"/>
</dbReference>
<dbReference type="SUPFAM" id="SSF55608">
    <property type="entry name" value="Homing endonucleases"/>
    <property type="match status" value="1"/>
</dbReference>
<dbReference type="NCBIfam" id="TIGR01443">
    <property type="entry name" value="intein_Cterm"/>
    <property type="match status" value="1"/>
</dbReference>
<dbReference type="PANTHER" id="PTHR10322:SF23">
    <property type="entry name" value="DNA POLYMERASE DELTA CATALYTIC SUBUNIT"/>
    <property type="match status" value="1"/>
</dbReference>
<dbReference type="GO" id="GO:0003887">
    <property type="term" value="F:DNA-directed DNA polymerase activity"/>
    <property type="evidence" value="ECO:0007669"/>
    <property type="project" value="UniProtKB-KW"/>
</dbReference>
<dbReference type="InterPro" id="IPR004042">
    <property type="entry name" value="Intein_endonuc_central"/>
</dbReference>
<dbReference type="GO" id="GO:0004519">
    <property type="term" value="F:endonuclease activity"/>
    <property type="evidence" value="ECO:0007669"/>
    <property type="project" value="InterPro"/>
</dbReference>
<keyword evidence="4" id="KW-0808">Transferase</keyword>
<dbReference type="InterPro" id="IPR007869">
    <property type="entry name" value="Homing_endonuc_PI-Sce"/>
</dbReference>
<dbReference type="InterPro" id="IPR036397">
    <property type="entry name" value="RNaseH_sf"/>
</dbReference>
<dbReference type="InterPro" id="IPR027434">
    <property type="entry name" value="Homing_endonucl"/>
</dbReference>
<reference evidence="12" key="1">
    <citation type="journal article" date="2020" name="Nature">
        <title>Giant virus diversity and host interactions through global metagenomics.</title>
        <authorList>
            <person name="Schulz F."/>
            <person name="Roux S."/>
            <person name="Paez-Espino D."/>
            <person name="Jungbluth S."/>
            <person name="Walsh D.A."/>
            <person name="Denef V.J."/>
            <person name="McMahon K.D."/>
            <person name="Konstantinidis K.T."/>
            <person name="Eloe-Fadrosh E.A."/>
            <person name="Kyrpides N.C."/>
            <person name="Woyke T."/>
        </authorList>
    </citation>
    <scope>NUCLEOTIDE SEQUENCE</scope>
    <source>
        <strain evidence="12">GVMAG-M-3300023174-130</strain>
    </source>
</reference>
<dbReference type="InterPro" id="IPR006133">
    <property type="entry name" value="DNA-dir_DNA_pol_B_exonuc"/>
</dbReference>